<evidence type="ECO:0000313" key="6">
    <source>
        <dbReference type="Proteomes" id="UP000887023"/>
    </source>
</evidence>
<feature type="domain" description="SHSP" evidence="4">
    <location>
        <begin position="24"/>
        <end position="135"/>
    </location>
</feature>
<feature type="signal peptide" evidence="3">
    <location>
        <begin position="1"/>
        <end position="22"/>
    </location>
</feature>
<dbReference type="SUPFAM" id="SSF49764">
    <property type="entry name" value="HSP20-like chaperones"/>
    <property type="match status" value="1"/>
</dbReference>
<feature type="chain" id="PRO_5045266189" evidence="3">
    <location>
        <begin position="23"/>
        <end position="135"/>
    </location>
</feature>
<gene>
    <name evidence="5" type="ORF">KV203_09105</name>
</gene>
<dbReference type="PROSITE" id="PS01031">
    <property type="entry name" value="SHSP"/>
    <property type="match status" value="1"/>
</dbReference>
<evidence type="ECO:0000256" key="3">
    <source>
        <dbReference type="SAM" id="SignalP"/>
    </source>
</evidence>
<dbReference type="RefSeq" id="WP_066468130.1">
    <property type="nucleotide sequence ID" value="NZ_CBCRUZ010000001.1"/>
</dbReference>
<evidence type="ECO:0000259" key="4">
    <source>
        <dbReference type="PROSITE" id="PS01031"/>
    </source>
</evidence>
<dbReference type="PANTHER" id="PTHR11527">
    <property type="entry name" value="HEAT-SHOCK PROTEIN 20 FAMILY MEMBER"/>
    <property type="match status" value="1"/>
</dbReference>
<dbReference type="Proteomes" id="UP000887023">
    <property type="component" value="Chromosome"/>
</dbReference>
<sequence length="135" mass="14204">MTYPVRRSSASAVFEAAFGASAAPVATRWAPPVTVTETEQEFVVLAEVPGMTVDQISVEVIRNVVTISGEKAGEAEADGAVRYTTRRSGSFGYRAQLPGEVAADEVTASLENGVLRVLVPKVTPPGARKVTIEAI</sequence>
<accession>A0ABX8SET2</accession>
<protein>
    <submittedName>
        <fullName evidence="5">Hsp20/alpha crystallin family protein</fullName>
    </submittedName>
</protein>
<dbReference type="InterPro" id="IPR008978">
    <property type="entry name" value="HSP20-like_chaperone"/>
</dbReference>
<evidence type="ECO:0000313" key="5">
    <source>
        <dbReference type="EMBL" id="QXQ15437.1"/>
    </source>
</evidence>
<keyword evidence="3" id="KW-0732">Signal</keyword>
<dbReference type="Pfam" id="PF00011">
    <property type="entry name" value="HSP20"/>
    <property type="match status" value="1"/>
</dbReference>
<evidence type="ECO:0000256" key="2">
    <source>
        <dbReference type="RuleBase" id="RU003616"/>
    </source>
</evidence>
<organism evidence="5 6">
    <name type="scientific">Skermania pinensis</name>
    <dbReference type="NCBI Taxonomy" id="39122"/>
    <lineage>
        <taxon>Bacteria</taxon>
        <taxon>Bacillati</taxon>
        <taxon>Actinomycetota</taxon>
        <taxon>Actinomycetes</taxon>
        <taxon>Mycobacteriales</taxon>
        <taxon>Gordoniaceae</taxon>
        <taxon>Skermania</taxon>
    </lineage>
</organism>
<dbReference type="EMBL" id="CP079105">
    <property type="protein sequence ID" value="QXQ15437.1"/>
    <property type="molecule type" value="Genomic_DNA"/>
</dbReference>
<dbReference type="Gene3D" id="2.60.40.790">
    <property type="match status" value="1"/>
</dbReference>
<dbReference type="CDD" id="cd06464">
    <property type="entry name" value="ACD_sHsps-like"/>
    <property type="match status" value="1"/>
</dbReference>
<reference evidence="5" key="1">
    <citation type="submission" date="2021-07" db="EMBL/GenBank/DDBJ databases">
        <title>Candidatus Kaistella beijingensis sp. nov. isolated from a municipal wastewater treatment plant is involved in sludge foaming.</title>
        <authorList>
            <person name="Song Y."/>
            <person name="Liu S.-J."/>
        </authorList>
    </citation>
    <scope>NUCLEOTIDE SEQUENCE</scope>
    <source>
        <strain evidence="5">DSM 43998</strain>
    </source>
</reference>
<evidence type="ECO:0000256" key="1">
    <source>
        <dbReference type="PROSITE-ProRule" id="PRU00285"/>
    </source>
</evidence>
<dbReference type="InterPro" id="IPR002068">
    <property type="entry name" value="A-crystallin/Hsp20_dom"/>
</dbReference>
<name>A0ABX8SET2_9ACTN</name>
<comment type="similarity">
    <text evidence="1 2">Belongs to the small heat shock protein (HSP20) family.</text>
</comment>
<keyword evidence="6" id="KW-1185">Reference proteome</keyword>
<proteinExistence type="inferred from homology"/>
<dbReference type="InterPro" id="IPR031107">
    <property type="entry name" value="Small_HSP"/>
</dbReference>